<protein>
    <submittedName>
        <fullName evidence="2">Glycosyltransferase involved in cell wall biosynthesis</fullName>
    </submittedName>
</protein>
<dbReference type="SUPFAM" id="SSF53756">
    <property type="entry name" value="UDP-Glycosyltransferase/glycogen phosphorylase"/>
    <property type="match status" value="1"/>
</dbReference>
<gene>
    <name evidence="2" type="ORF">EDD32_0509</name>
</gene>
<organism evidence="2 3">
    <name type="scientific">Georgenia muralis</name>
    <dbReference type="NCBI Taxonomy" id="154117"/>
    <lineage>
        <taxon>Bacteria</taxon>
        <taxon>Bacillati</taxon>
        <taxon>Actinomycetota</taxon>
        <taxon>Actinomycetes</taxon>
        <taxon>Micrococcales</taxon>
        <taxon>Bogoriellaceae</taxon>
        <taxon>Georgenia</taxon>
    </lineage>
</organism>
<dbReference type="OrthoDB" id="479249at2"/>
<dbReference type="EMBL" id="RKRA01000001">
    <property type="protein sequence ID" value="RPF26085.1"/>
    <property type="molecule type" value="Genomic_DNA"/>
</dbReference>
<accession>A0A3N4ZYE1</accession>
<feature type="compositionally biased region" description="Polar residues" evidence="1">
    <location>
        <begin position="537"/>
        <end position="547"/>
    </location>
</feature>
<keyword evidence="3" id="KW-1185">Reference proteome</keyword>
<feature type="region of interest" description="Disordered" evidence="1">
    <location>
        <begin position="523"/>
        <end position="584"/>
    </location>
</feature>
<evidence type="ECO:0000313" key="2">
    <source>
        <dbReference type="EMBL" id="RPF26085.1"/>
    </source>
</evidence>
<name>A0A3N4ZYE1_9MICO</name>
<evidence type="ECO:0000313" key="3">
    <source>
        <dbReference type="Proteomes" id="UP000280726"/>
    </source>
</evidence>
<sequence>MTGSRDGLDRDHVAFAHLLVSARTLLDQGRLAAAAASCQVAAHHAWLNPSGIFASAELEQLLIDVGRRLPRTRVEVARTSDPGTVLHVATQAYQSGGSTQYIASWADQDRGRRHVLLLTRQLTTPLPEKLDARRRDGVLRIVRADTMPGGILGRALALRRAAARADVVLVHAHPGDVVPVLALADQGTSVAPVVLVDQADHVFWVGVSIAQTLLSMRRSGAALAVRRRGVEPSRIVMGMRPLETPARTMSREAAKRQLGIDPTDVLVLTAADASKYEPVGGPSLVEMVLPVFLRNRHARLLAAGPAPEGEWARAARLTHGRVRALGPLPHVGLLHQAADVYLDSFPFASLTSLLESGTLGNPVVTYRGHPEGCDVLGADTEGVDEAMSRPTTPDGLRQELSLLVDEAPARHQAGDAIRASILDRHGADVWQTEARRVYAHAARSSPEITLRVPPRRTGTLEELVRQVVTRSPHSQGVPGSLRSALGLLPAGERLSAVHALRRHGVALTAADMLADRQRVAAAAASGRLRPHGAPGRQQGTSPATSPPGQLDLGQRAGGEPQAGVLLEPQPEREAFQGRDEDSQV</sequence>
<feature type="compositionally biased region" description="Basic and acidic residues" evidence="1">
    <location>
        <begin position="569"/>
        <end position="584"/>
    </location>
</feature>
<dbReference type="RefSeq" id="WP_123914327.1">
    <property type="nucleotide sequence ID" value="NZ_RKRA01000001.1"/>
</dbReference>
<evidence type="ECO:0000256" key="1">
    <source>
        <dbReference type="SAM" id="MobiDB-lite"/>
    </source>
</evidence>
<proteinExistence type="predicted"/>
<keyword evidence="2" id="KW-0808">Transferase</keyword>
<reference evidence="2 3" key="1">
    <citation type="submission" date="2018-11" db="EMBL/GenBank/DDBJ databases">
        <title>Sequencing the genomes of 1000 actinobacteria strains.</title>
        <authorList>
            <person name="Klenk H.-P."/>
        </authorList>
    </citation>
    <scope>NUCLEOTIDE SEQUENCE [LARGE SCALE GENOMIC DNA]</scope>
    <source>
        <strain evidence="2 3">DSM 14418</strain>
    </source>
</reference>
<comment type="caution">
    <text evidence="2">The sequence shown here is derived from an EMBL/GenBank/DDBJ whole genome shotgun (WGS) entry which is preliminary data.</text>
</comment>
<dbReference type="AlphaFoldDB" id="A0A3N4ZYE1"/>
<dbReference type="Gene3D" id="3.40.50.2000">
    <property type="entry name" value="Glycogen Phosphorylase B"/>
    <property type="match status" value="1"/>
</dbReference>
<dbReference type="Proteomes" id="UP000280726">
    <property type="component" value="Unassembled WGS sequence"/>
</dbReference>
<dbReference type="GO" id="GO:0016740">
    <property type="term" value="F:transferase activity"/>
    <property type="evidence" value="ECO:0007669"/>
    <property type="project" value="UniProtKB-KW"/>
</dbReference>